<protein>
    <recommendedName>
        <fullName evidence="3">DUF1735 domain-containing protein</fullName>
    </recommendedName>
</protein>
<comment type="caution">
    <text evidence="1">The sequence shown here is derived from an EMBL/GenBank/DDBJ whole genome shotgun (WGS) entry which is preliminary data.</text>
</comment>
<sequence>MKQLIFALLAGLTLASCSEISTDPAPARVTRTAQSVAISYALTAPTALVGDTLLQGARVDVYTLAPTVNADGTITYPAITSASVPVFTTTNVTTTAQTFTIPLASSLTVAENTPNLGIRVVLRTTNRPGRRTTATGNPFNSQRLTASVIINGASKATFIHQGTNFSKTATASGGFFTTTTDTNVAAYVF</sequence>
<reference evidence="1 2" key="1">
    <citation type="journal article" date="2018" name="Arch. Microbiol.">
        <title>Hymenobacter segetis sp. nov., isolated from soil.</title>
        <authorList>
            <person name="Ten L.N."/>
            <person name="Lim S.J."/>
            <person name="Kim B.O."/>
            <person name="Kang I.K."/>
            <person name="Jung H.Y."/>
        </authorList>
    </citation>
    <scope>NUCLEOTIDE SEQUENCE [LARGE SCALE GENOMIC DNA]</scope>
    <source>
        <strain evidence="1 2">S7-3-11</strain>
    </source>
</reference>
<dbReference type="Proteomes" id="UP001479606">
    <property type="component" value="Unassembled WGS sequence"/>
</dbReference>
<gene>
    <name evidence="1" type="ORF">AAFH49_15350</name>
</gene>
<evidence type="ECO:0000313" key="2">
    <source>
        <dbReference type="Proteomes" id="UP001479606"/>
    </source>
</evidence>
<evidence type="ECO:0000313" key="1">
    <source>
        <dbReference type="EMBL" id="MEL5995591.1"/>
    </source>
</evidence>
<proteinExistence type="predicted"/>
<dbReference type="RefSeq" id="WP_342299536.1">
    <property type="nucleotide sequence ID" value="NZ_JBCEVZ010000041.1"/>
</dbReference>
<name>A0ABU9LYX8_9BACT</name>
<organism evidence="1 2">
    <name type="scientific">Hymenobacter segetis</name>
    <dbReference type="NCBI Taxonomy" id="2025509"/>
    <lineage>
        <taxon>Bacteria</taxon>
        <taxon>Pseudomonadati</taxon>
        <taxon>Bacteroidota</taxon>
        <taxon>Cytophagia</taxon>
        <taxon>Cytophagales</taxon>
        <taxon>Hymenobacteraceae</taxon>
        <taxon>Hymenobacter</taxon>
    </lineage>
</organism>
<accession>A0ABU9LYX8</accession>
<dbReference type="PROSITE" id="PS51257">
    <property type="entry name" value="PROKAR_LIPOPROTEIN"/>
    <property type="match status" value="1"/>
</dbReference>
<evidence type="ECO:0008006" key="3">
    <source>
        <dbReference type="Google" id="ProtNLM"/>
    </source>
</evidence>
<dbReference type="EMBL" id="JBCEVZ010000041">
    <property type="protein sequence ID" value="MEL5995591.1"/>
    <property type="molecule type" value="Genomic_DNA"/>
</dbReference>
<keyword evidence="2" id="KW-1185">Reference proteome</keyword>